<dbReference type="PANTHER" id="PTHR37019">
    <property type="entry name" value="CHROMOSOME 1, WHOLE GENOME SHOTGUN SEQUENCE"/>
    <property type="match status" value="1"/>
</dbReference>
<dbReference type="STRING" id="112498.A0A2D3UUJ5"/>
<feature type="transmembrane region" description="Helical" evidence="1">
    <location>
        <begin position="128"/>
        <end position="150"/>
    </location>
</feature>
<keyword evidence="4" id="KW-1185">Reference proteome</keyword>
<name>A0A2D3UUJ5_9PEZI</name>
<reference evidence="3 4" key="1">
    <citation type="submission" date="2016-03" db="EMBL/GenBank/DDBJ databases">
        <authorList>
            <person name="Ploux O."/>
        </authorList>
    </citation>
    <scope>NUCLEOTIDE SEQUENCE [LARGE SCALE GENOMIC DNA]</scope>
    <source>
        <strain evidence="3 4">URUG2</strain>
    </source>
</reference>
<protein>
    <recommendedName>
        <fullName evidence="2">DUF7704 domain-containing protein</fullName>
    </recommendedName>
</protein>
<dbReference type="InterPro" id="IPR056121">
    <property type="entry name" value="DUF7704"/>
</dbReference>
<dbReference type="RefSeq" id="XP_023625748.1">
    <property type="nucleotide sequence ID" value="XM_023769980.1"/>
</dbReference>
<evidence type="ECO:0000313" key="3">
    <source>
        <dbReference type="EMBL" id="CZT18858.1"/>
    </source>
</evidence>
<evidence type="ECO:0000259" key="2">
    <source>
        <dbReference type="Pfam" id="PF24803"/>
    </source>
</evidence>
<keyword evidence="1" id="KW-0472">Membrane</keyword>
<dbReference type="AlphaFoldDB" id="A0A2D3UUJ5"/>
<dbReference type="EMBL" id="FJUY01000006">
    <property type="protein sequence ID" value="CZT18858.1"/>
    <property type="molecule type" value="Genomic_DNA"/>
</dbReference>
<gene>
    <name evidence="3" type="ORF">RCC_04703</name>
</gene>
<sequence length="158" mass="17408">MANSPTKASTTIPYLYRFLLLNVESVFAFGGVIMALTLPGAYLSSLTREAITTVDSSTEFVYTQLAGGWLHIAFCEFFILRLVDDLRVWKLMCMGILLSDALYSHSLAQALGGWSNWAVLAEWTGQDWLVAATTFPFILTRIAIVLGIGLKQEKVHGA</sequence>
<keyword evidence="1" id="KW-1133">Transmembrane helix</keyword>
<dbReference type="GeneID" id="35599874"/>
<feature type="transmembrane region" description="Helical" evidence="1">
    <location>
        <begin position="61"/>
        <end position="79"/>
    </location>
</feature>
<feature type="transmembrane region" description="Helical" evidence="1">
    <location>
        <begin position="20"/>
        <end position="41"/>
    </location>
</feature>
<dbReference type="Proteomes" id="UP000225277">
    <property type="component" value="Unassembled WGS sequence"/>
</dbReference>
<keyword evidence="1" id="KW-0812">Transmembrane</keyword>
<feature type="transmembrane region" description="Helical" evidence="1">
    <location>
        <begin position="91"/>
        <end position="108"/>
    </location>
</feature>
<organism evidence="3 4">
    <name type="scientific">Ramularia collo-cygni</name>
    <dbReference type="NCBI Taxonomy" id="112498"/>
    <lineage>
        <taxon>Eukaryota</taxon>
        <taxon>Fungi</taxon>
        <taxon>Dikarya</taxon>
        <taxon>Ascomycota</taxon>
        <taxon>Pezizomycotina</taxon>
        <taxon>Dothideomycetes</taxon>
        <taxon>Dothideomycetidae</taxon>
        <taxon>Mycosphaerellales</taxon>
        <taxon>Mycosphaerellaceae</taxon>
        <taxon>Ramularia</taxon>
    </lineage>
</organism>
<dbReference type="PANTHER" id="PTHR37019:SF1">
    <property type="entry name" value="EXPERA DOMAIN-CONTAINING PROTEIN"/>
    <property type="match status" value="1"/>
</dbReference>
<dbReference type="Pfam" id="PF24803">
    <property type="entry name" value="DUF7704"/>
    <property type="match status" value="1"/>
</dbReference>
<proteinExistence type="predicted"/>
<evidence type="ECO:0000313" key="4">
    <source>
        <dbReference type="Proteomes" id="UP000225277"/>
    </source>
</evidence>
<dbReference type="OrthoDB" id="5313995at2759"/>
<accession>A0A2D3UUJ5</accession>
<evidence type="ECO:0000256" key="1">
    <source>
        <dbReference type="SAM" id="Phobius"/>
    </source>
</evidence>
<feature type="domain" description="DUF7704" evidence="2">
    <location>
        <begin position="10"/>
        <end position="149"/>
    </location>
</feature>